<evidence type="ECO:0000313" key="3">
    <source>
        <dbReference type="Proteomes" id="UP000011115"/>
    </source>
</evidence>
<sequence>MCRGKIIKFAKNGLVQRSMDPIDCPWFNPQTVNGVRRSERSMRKLIAESEERVESRMEAKMDPKVQAVHNWLDAFELRVLERPAPTTNISSFRTELSSLRANVDTILSTPVVEPQAAPSALADDTVLGALFSGYDVDAQPEPARARGKRHQSIHKTELTKEEKASKRQRKQEKKARKASIIDEQLRKLRAYEMVVVASSSMLVPEVLPTVTIDVSTTDGAVRVANITTDGVVLVDAGATEGDPSVNLSGNPPTC</sequence>
<name>M1DZL4_SOLTU</name>
<proteinExistence type="predicted"/>
<accession>M1DZL4</accession>
<dbReference type="HOGENOM" id="CLU_028647_6_0_1"/>
<keyword evidence="3" id="KW-1185">Reference proteome</keyword>
<feature type="region of interest" description="Disordered" evidence="1">
    <location>
        <begin position="138"/>
        <end position="178"/>
    </location>
</feature>
<dbReference type="EnsemblPlants" id="PGSC0003DMT400096959">
    <property type="protein sequence ID" value="PGSC0003DMT400096959"/>
    <property type="gene ID" value="PGSC0003DMG400046530"/>
</dbReference>
<organism evidence="2 3">
    <name type="scientific">Solanum tuberosum</name>
    <name type="common">Potato</name>
    <dbReference type="NCBI Taxonomy" id="4113"/>
    <lineage>
        <taxon>Eukaryota</taxon>
        <taxon>Viridiplantae</taxon>
        <taxon>Streptophyta</taxon>
        <taxon>Embryophyta</taxon>
        <taxon>Tracheophyta</taxon>
        <taxon>Spermatophyta</taxon>
        <taxon>Magnoliopsida</taxon>
        <taxon>eudicotyledons</taxon>
        <taxon>Gunneridae</taxon>
        <taxon>Pentapetalae</taxon>
        <taxon>asterids</taxon>
        <taxon>lamiids</taxon>
        <taxon>Solanales</taxon>
        <taxon>Solanaceae</taxon>
        <taxon>Solanoideae</taxon>
        <taxon>Solaneae</taxon>
        <taxon>Solanum</taxon>
    </lineage>
</organism>
<reference evidence="3" key="1">
    <citation type="journal article" date="2011" name="Nature">
        <title>Genome sequence and analysis of the tuber crop potato.</title>
        <authorList>
            <consortium name="The Potato Genome Sequencing Consortium"/>
        </authorList>
    </citation>
    <scope>NUCLEOTIDE SEQUENCE [LARGE SCALE GENOMIC DNA]</scope>
    <source>
        <strain evidence="3">cv. DM1-3 516 R44</strain>
    </source>
</reference>
<dbReference type="InParanoid" id="M1DZL4"/>
<feature type="compositionally biased region" description="Basic residues" evidence="1">
    <location>
        <begin position="166"/>
        <end position="177"/>
    </location>
</feature>
<dbReference type="Gramene" id="PGSC0003DMT400096959">
    <property type="protein sequence ID" value="PGSC0003DMT400096959"/>
    <property type="gene ID" value="PGSC0003DMG400046530"/>
</dbReference>
<dbReference type="AlphaFoldDB" id="M1DZL4"/>
<evidence type="ECO:0000313" key="2">
    <source>
        <dbReference type="EnsemblPlants" id="PGSC0003DMT400096959"/>
    </source>
</evidence>
<evidence type="ECO:0000256" key="1">
    <source>
        <dbReference type="SAM" id="MobiDB-lite"/>
    </source>
</evidence>
<feature type="compositionally biased region" description="Basic and acidic residues" evidence="1">
    <location>
        <begin position="154"/>
        <end position="165"/>
    </location>
</feature>
<protein>
    <submittedName>
        <fullName evidence="2">Integrase core domain containing protein</fullName>
    </submittedName>
</protein>
<reference evidence="2" key="2">
    <citation type="submission" date="2015-06" db="UniProtKB">
        <authorList>
            <consortium name="EnsemblPlants"/>
        </authorList>
    </citation>
    <scope>IDENTIFICATION</scope>
    <source>
        <strain evidence="2">DM1-3 516 R44</strain>
    </source>
</reference>
<dbReference type="PaxDb" id="4113-PGSC0003DMT400096959"/>
<dbReference type="Proteomes" id="UP000011115">
    <property type="component" value="Unassembled WGS sequence"/>
</dbReference>